<accession>A0A1G6P8T4</accession>
<evidence type="ECO:0000313" key="1">
    <source>
        <dbReference type="EMBL" id="SDC75906.1"/>
    </source>
</evidence>
<reference evidence="1 3" key="1">
    <citation type="submission" date="2016-10" db="EMBL/GenBank/DDBJ databases">
        <authorList>
            <person name="de Groot N.N."/>
        </authorList>
    </citation>
    <scope>NUCLEOTIDE SEQUENCE [LARGE SCALE GENOMIC DNA]</scope>
    <source>
        <strain evidence="1 3">WG14</strain>
    </source>
</reference>
<dbReference type="InterPro" id="IPR006699">
    <property type="entry name" value="GlpP"/>
</dbReference>
<name>A0A1G6P8T4_9BACT</name>
<dbReference type="GO" id="GO:0006355">
    <property type="term" value="P:regulation of DNA-templated transcription"/>
    <property type="evidence" value="ECO:0007669"/>
    <property type="project" value="InterPro"/>
</dbReference>
<evidence type="ECO:0000313" key="4">
    <source>
        <dbReference type="Proteomes" id="UP000297288"/>
    </source>
</evidence>
<protein>
    <submittedName>
        <fullName evidence="1">Glycerol uptake operon antiterminator</fullName>
    </submittedName>
    <submittedName>
        <fullName evidence="2">Glycerol-3-phosphate responsive antiterminator</fullName>
    </submittedName>
</protein>
<dbReference type="PANTHER" id="PTHR35787:SF1">
    <property type="entry name" value="GLYCEROL UPTAKE OPERON ANTITERMINATOR REGULATORY PROTEIN"/>
    <property type="match status" value="1"/>
</dbReference>
<evidence type="ECO:0000313" key="3">
    <source>
        <dbReference type="Proteomes" id="UP000199322"/>
    </source>
</evidence>
<dbReference type="SUPFAM" id="SSF110391">
    <property type="entry name" value="GlpP-like"/>
    <property type="match status" value="1"/>
</dbReference>
<dbReference type="EMBL" id="SRME01000003">
    <property type="protein sequence ID" value="TGG87926.1"/>
    <property type="molecule type" value="Genomic_DNA"/>
</dbReference>
<keyword evidence="3" id="KW-1185">Reference proteome</keyword>
<dbReference type="Proteomes" id="UP000297288">
    <property type="component" value="Unassembled WGS sequence"/>
</dbReference>
<dbReference type="PIRSF" id="PIRSF016897">
    <property type="entry name" value="GlpP"/>
    <property type="match status" value="1"/>
</dbReference>
<dbReference type="InterPro" id="IPR013785">
    <property type="entry name" value="Aldolase_TIM"/>
</dbReference>
<dbReference type="AlphaFoldDB" id="A0A1G6P8T4"/>
<dbReference type="OrthoDB" id="9799580at2"/>
<dbReference type="Gene3D" id="3.20.20.70">
    <property type="entry name" value="Aldolase class I"/>
    <property type="match status" value="1"/>
</dbReference>
<dbReference type="STRING" id="28234.SAMN04488588_1744"/>
<dbReference type="GO" id="GO:0006071">
    <property type="term" value="P:glycerol metabolic process"/>
    <property type="evidence" value="ECO:0007669"/>
    <property type="project" value="InterPro"/>
</dbReference>
<proteinExistence type="predicted"/>
<dbReference type="EMBL" id="FMYV01000007">
    <property type="protein sequence ID" value="SDC75906.1"/>
    <property type="molecule type" value="Genomic_DNA"/>
</dbReference>
<reference evidence="2 4" key="2">
    <citation type="submission" date="2019-04" db="EMBL/GenBank/DDBJ databases">
        <title>Draft genome sequence data and analysis of a Fermenting Bacterium, Geotoga petraea strain HO-Geo1, isolated from heavy-oil petroleum reservoir in Russia.</title>
        <authorList>
            <person name="Grouzdev D.S."/>
            <person name="Semenova E.M."/>
            <person name="Sokolova D.S."/>
            <person name="Tourova T.P."/>
            <person name="Poltaraus A.B."/>
            <person name="Nazina T.N."/>
        </authorList>
    </citation>
    <scope>NUCLEOTIDE SEQUENCE [LARGE SCALE GENOMIC DNA]</scope>
    <source>
        <strain evidence="2 4">HO-Geo1</strain>
    </source>
</reference>
<dbReference type="Pfam" id="PF04309">
    <property type="entry name" value="G3P_antiterm"/>
    <property type="match status" value="1"/>
</dbReference>
<organism evidence="1 3">
    <name type="scientific">Geotoga petraea</name>
    <dbReference type="NCBI Taxonomy" id="28234"/>
    <lineage>
        <taxon>Bacteria</taxon>
        <taxon>Thermotogati</taxon>
        <taxon>Thermotogota</taxon>
        <taxon>Thermotogae</taxon>
        <taxon>Petrotogales</taxon>
        <taxon>Petrotogaceae</taxon>
        <taxon>Geotoga</taxon>
    </lineage>
</organism>
<dbReference type="RefSeq" id="WP_091404895.1">
    <property type="nucleotide sequence ID" value="NZ_FMYV01000007.1"/>
</dbReference>
<dbReference type="Proteomes" id="UP000199322">
    <property type="component" value="Unassembled WGS sequence"/>
</dbReference>
<dbReference type="PANTHER" id="PTHR35787">
    <property type="entry name" value="GLYCEROL UPTAKE OPERON ANTITERMINATOR REGULATORY PROTEIN"/>
    <property type="match status" value="1"/>
</dbReference>
<sequence>MSIKFNSKTIPGIRDINEIKNACYTSSDVLFLLSGNINDLKGIKEICEQNKKKLLVNIDLVNGIAKDKSFLEFLKTQNLCDGIITTKSNIINIAKKLGFITIQRVFVIDSTSLNSISNLIEKTSPDAYEVLPSCAAKNFIQKFGSRINVIAGGLIEDLEQVNDLIKYGVKAVSTSKNNLWL</sequence>
<evidence type="ECO:0000313" key="2">
    <source>
        <dbReference type="EMBL" id="TGG87926.1"/>
    </source>
</evidence>
<gene>
    <name evidence="2" type="ORF">E4650_06185</name>
    <name evidence="1" type="ORF">SAMN04488588_1744</name>
</gene>